<reference evidence="1 2" key="1">
    <citation type="submission" date="2023-08" db="EMBL/GenBank/DDBJ databases">
        <authorList>
            <person name="Palmer J.M."/>
        </authorList>
    </citation>
    <scope>NUCLEOTIDE SEQUENCE [LARGE SCALE GENOMIC DNA]</scope>
    <source>
        <strain evidence="1 2">TWF481</strain>
    </source>
</reference>
<evidence type="ECO:0000313" key="2">
    <source>
        <dbReference type="Proteomes" id="UP001370758"/>
    </source>
</evidence>
<accession>A0AAV9W2X2</accession>
<dbReference type="Proteomes" id="UP001370758">
    <property type="component" value="Unassembled WGS sequence"/>
</dbReference>
<evidence type="ECO:0008006" key="3">
    <source>
        <dbReference type="Google" id="ProtNLM"/>
    </source>
</evidence>
<keyword evidence="2" id="KW-1185">Reference proteome</keyword>
<dbReference type="EMBL" id="JAVHJL010000007">
    <property type="protein sequence ID" value="KAK6500460.1"/>
    <property type="molecule type" value="Genomic_DNA"/>
</dbReference>
<dbReference type="AlphaFoldDB" id="A0AAV9W2X2"/>
<proteinExistence type="predicted"/>
<name>A0AAV9W2X2_9PEZI</name>
<sequence>MPPLPLLATELLLKIFSSGDFTNANIANFQRVCRLFRAICPYKRIIFRVDAPNQSAWKLLHYTLFKDSSIATNCSEVLVRFERRNFSDKATWTKRWSWTAEERKYIENLCEEKGLTEQVVNNIVEAVNSEAALPLFLCFTPQLRSLHFESIVKDVLVAPSIPRSSYGPVLRIAGVPPVRRKSPMYRKRLTALQYPGARITRRSASSKLSDYVKELTPTGRTLWFFDYFTWINSPRQTKIQLPLRQLRHFGIGDSQPVLLYEFAPIFSYPDITSLEINCHNWHTDVMVPLENVKATIPAANIQNLTRLKMVGQGMGPYVGTCDVWQWFHDAVDHLAESTSSLREVYIRTIDHGGSMERDEGGRRYHKECQCISYTRSENVGRLFLKFNQETLNPMRVLVNGSGFDEKGVFQPGAERRREEVKKEQLWKRSTGCLSSKVQVDFEFYPFVNPRYSKEILQY</sequence>
<gene>
    <name evidence="1" type="ORF">TWF481_010803</name>
</gene>
<protein>
    <recommendedName>
        <fullName evidence="3">F-box domain-containing protein</fullName>
    </recommendedName>
</protein>
<organism evidence="1 2">
    <name type="scientific">Arthrobotrys musiformis</name>
    <dbReference type="NCBI Taxonomy" id="47236"/>
    <lineage>
        <taxon>Eukaryota</taxon>
        <taxon>Fungi</taxon>
        <taxon>Dikarya</taxon>
        <taxon>Ascomycota</taxon>
        <taxon>Pezizomycotina</taxon>
        <taxon>Orbiliomycetes</taxon>
        <taxon>Orbiliales</taxon>
        <taxon>Orbiliaceae</taxon>
        <taxon>Arthrobotrys</taxon>
    </lineage>
</organism>
<comment type="caution">
    <text evidence="1">The sequence shown here is derived from an EMBL/GenBank/DDBJ whole genome shotgun (WGS) entry which is preliminary data.</text>
</comment>
<evidence type="ECO:0000313" key="1">
    <source>
        <dbReference type="EMBL" id="KAK6500460.1"/>
    </source>
</evidence>